<name>T1BI24_9ZZZZ</name>
<dbReference type="GO" id="GO:0016491">
    <property type="term" value="F:oxidoreductase activity"/>
    <property type="evidence" value="ECO:0007669"/>
    <property type="project" value="UniProtKB-KW"/>
</dbReference>
<feature type="compositionally biased region" description="Basic and acidic residues" evidence="1">
    <location>
        <begin position="37"/>
        <end position="53"/>
    </location>
</feature>
<accession>T1BI24</accession>
<dbReference type="EMBL" id="AUZZ01000385">
    <property type="protein sequence ID" value="EQD68288.1"/>
    <property type="molecule type" value="Genomic_DNA"/>
</dbReference>
<gene>
    <name evidence="3" type="ORF">B2A_00498</name>
</gene>
<feature type="domain" description="Alanine dehydrogenase/pyridine nucleotide transhydrogenase N-terminal" evidence="2">
    <location>
        <begin position="90"/>
        <end position="136"/>
    </location>
</feature>
<dbReference type="Gene3D" id="3.40.50.720">
    <property type="entry name" value="NAD(P)-binding Rossmann-like Domain"/>
    <property type="match status" value="1"/>
</dbReference>
<organism evidence="3">
    <name type="scientific">mine drainage metagenome</name>
    <dbReference type="NCBI Taxonomy" id="410659"/>
    <lineage>
        <taxon>unclassified sequences</taxon>
        <taxon>metagenomes</taxon>
        <taxon>ecological metagenomes</taxon>
    </lineage>
</organism>
<dbReference type="EC" id="1.-.-.-" evidence="3"/>
<feature type="non-terminal residue" evidence="3">
    <location>
        <position position="137"/>
    </location>
</feature>
<reference evidence="3" key="1">
    <citation type="submission" date="2013-08" db="EMBL/GenBank/DDBJ databases">
        <authorList>
            <person name="Mendez C."/>
            <person name="Richter M."/>
            <person name="Ferrer M."/>
            <person name="Sanchez J."/>
        </authorList>
    </citation>
    <scope>NUCLEOTIDE SEQUENCE</scope>
</reference>
<reference evidence="3" key="2">
    <citation type="journal article" date="2014" name="ISME J.">
        <title>Microbial stratification in low pH oxic and suboxic macroscopic growths along an acid mine drainage.</title>
        <authorList>
            <person name="Mendez-Garcia C."/>
            <person name="Mesa V."/>
            <person name="Sprenger R.R."/>
            <person name="Richter M."/>
            <person name="Diez M.S."/>
            <person name="Solano J."/>
            <person name="Bargiela R."/>
            <person name="Golyshina O.V."/>
            <person name="Manteca A."/>
            <person name="Ramos J.L."/>
            <person name="Gallego J.R."/>
            <person name="Llorente I."/>
            <person name="Martins Dos Santos V.A."/>
            <person name="Jensen O.N."/>
            <person name="Pelaez A.I."/>
            <person name="Sanchez J."/>
            <person name="Ferrer M."/>
        </authorList>
    </citation>
    <scope>NUCLEOTIDE SEQUENCE</scope>
</reference>
<proteinExistence type="predicted"/>
<evidence type="ECO:0000256" key="1">
    <source>
        <dbReference type="SAM" id="MobiDB-lite"/>
    </source>
</evidence>
<sequence>MDDAAVVPGLVRAERRLPFEDGDPELRPPTDQLPGGREADDPPADDRDIDPLRHPHLGRRTAARPPARGINRIISSGTTRRFSMPTRVAVLTEVAPGENRVALTPEVIPRLMKGGFEVAVQCGAGTAAGYPDADYAK</sequence>
<comment type="caution">
    <text evidence="3">The sequence shown here is derived from an EMBL/GenBank/DDBJ whole genome shotgun (WGS) entry which is preliminary data.</text>
</comment>
<keyword evidence="3" id="KW-0560">Oxidoreductase</keyword>
<evidence type="ECO:0000313" key="3">
    <source>
        <dbReference type="EMBL" id="EQD68288.1"/>
    </source>
</evidence>
<feature type="compositionally biased region" description="Basic and acidic residues" evidence="1">
    <location>
        <begin position="12"/>
        <end position="28"/>
    </location>
</feature>
<evidence type="ECO:0000259" key="2">
    <source>
        <dbReference type="Pfam" id="PF05222"/>
    </source>
</evidence>
<dbReference type="InterPro" id="IPR007886">
    <property type="entry name" value="AlaDH/PNT_N"/>
</dbReference>
<dbReference type="Pfam" id="PF05222">
    <property type="entry name" value="AlaDh_PNT_N"/>
    <property type="match status" value="1"/>
</dbReference>
<feature type="region of interest" description="Disordered" evidence="1">
    <location>
        <begin position="1"/>
        <end position="78"/>
    </location>
</feature>
<dbReference type="SUPFAM" id="SSF52283">
    <property type="entry name" value="Formate/glycerate dehydrogenase catalytic domain-like"/>
    <property type="match status" value="1"/>
</dbReference>
<dbReference type="AlphaFoldDB" id="T1BI24"/>
<protein>
    <submittedName>
        <fullName evidence="3">Protein containing Alanine dehydrogenase/PNT</fullName>
        <ecNumber evidence="3">1.-.-.-</ecNumber>
    </submittedName>
</protein>